<dbReference type="AlphaFoldDB" id="A0A2U9IUK1"/>
<feature type="domain" description="Metalloprotease TldD/E C-terminal" evidence="2">
    <location>
        <begin position="211"/>
        <end position="415"/>
    </location>
</feature>
<organism evidence="3 4">
    <name type="scientific">Metallosphaera hakonensis JCM 8857 = DSM 7519</name>
    <dbReference type="NCBI Taxonomy" id="1293036"/>
    <lineage>
        <taxon>Archaea</taxon>
        <taxon>Thermoproteota</taxon>
        <taxon>Thermoprotei</taxon>
        <taxon>Sulfolobales</taxon>
        <taxon>Sulfolobaceae</taxon>
        <taxon>Metallosphaera</taxon>
    </lineage>
</organism>
<dbReference type="Proteomes" id="UP000247586">
    <property type="component" value="Chromosome"/>
</dbReference>
<sequence length="417" mass="46208">MSDVYSLINKAKNLGLTGELYYVERSEYEVRKEKQYQAGSLRERGYGLRVFKDGQVGFAFATDPDLTLLDRALSALKVSERDENNVLPPVKKPTMLPLDKEGDPIEFVRESLKTLEELQESVNLVGVYASAGKIKVGVINTEGLDVSESRSHFQVGVMANYKDSSLVTPEIYESRSSRSPKDLDLTELKEETISKVRLTIDRVKLDSKPKRVVLNSKAVSELLYPLLAYSVNAENVYRKKSPLSVGEIYGNITVVDDPHDDKSDYSRSFDGEGQPTTQNVLIHNGEFKAILTNWYWSKKIGIRNSASAVRSFMTTPSIGTSSIRIQPNERQDYENEDLVIDQVQGVHTSNWDTGEFGVVVPVAWTIRNGDRKGVREVILSGDLKTLLKTAMGGVGDSKRVGPVVSPGIVIQGLGVVS</sequence>
<dbReference type="KEGG" id="mhk:DFR87_08460"/>
<evidence type="ECO:0000313" key="3">
    <source>
        <dbReference type="EMBL" id="AWR99716.1"/>
    </source>
</evidence>
<dbReference type="GO" id="GO:0008237">
    <property type="term" value="F:metallopeptidase activity"/>
    <property type="evidence" value="ECO:0007669"/>
    <property type="project" value="InterPro"/>
</dbReference>
<proteinExistence type="predicted"/>
<dbReference type="InterPro" id="IPR036059">
    <property type="entry name" value="TldD/PmbA_sf"/>
</dbReference>
<dbReference type="InterPro" id="IPR045569">
    <property type="entry name" value="Metalloprtase-TldD/E_C"/>
</dbReference>
<dbReference type="STRING" id="1293036.GCA_001315825_00905"/>
<gene>
    <name evidence="3" type="ORF">DFR87_08460</name>
</gene>
<dbReference type="PANTHER" id="PTHR43421:SF1">
    <property type="entry name" value="METALLOPROTEASE PMBA"/>
    <property type="match status" value="1"/>
</dbReference>
<dbReference type="Pfam" id="PF19289">
    <property type="entry name" value="PmbA_TldD_3rd"/>
    <property type="match status" value="1"/>
</dbReference>
<name>A0A2U9IUK1_9CREN</name>
<feature type="domain" description="Metalloprotease TldD/E N-terminal" evidence="1">
    <location>
        <begin position="23"/>
        <end position="73"/>
    </location>
</feature>
<dbReference type="InterPro" id="IPR002510">
    <property type="entry name" value="Metalloprtase-TldD/E_N"/>
</dbReference>
<evidence type="ECO:0000259" key="2">
    <source>
        <dbReference type="Pfam" id="PF19289"/>
    </source>
</evidence>
<dbReference type="PANTHER" id="PTHR43421">
    <property type="entry name" value="METALLOPROTEASE PMBA"/>
    <property type="match status" value="1"/>
</dbReference>
<accession>A0A2U9IUK1</accession>
<evidence type="ECO:0000259" key="1">
    <source>
        <dbReference type="Pfam" id="PF01523"/>
    </source>
</evidence>
<dbReference type="SUPFAM" id="SSF111283">
    <property type="entry name" value="Putative modulator of DNA gyrase, PmbA/TldD"/>
    <property type="match status" value="1"/>
</dbReference>
<dbReference type="Pfam" id="PF01523">
    <property type="entry name" value="PmbA_TldD_1st"/>
    <property type="match status" value="1"/>
</dbReference>
<dbReference type="Gene3D" id="3.30.2290.10">
    <property type="entry name" value="PmbA/TldD superfamily"/>
    <property type="match status" value="1"/>
</dbReference>
<protein>
    <submittedName>
        <fullName evidence="3">TldD/PmbA family protein</fullName>
    </submittedName>
</protein>
<dbReference type="GO" id="GO:0006508">
    <property type="term" value="P:proteolysis"/>
    <property type="evidence" value="ECO:0007669"/>
    <property type="project" value="InterPro"/>
</dbReference>
<keyword evidence="4" id="KW-1185">Reference proteome</keyword>
<dbReference type="EMBL" id="CP029287">
    <property type="protein sequence ID" value="AWR99716.1"/>
    <property type="molecule type" value="Genomic_DNA"/>
</dbReference>
<dbReference type="OrthoDB" id="84520at2157"/>
<dbReference type="InterPro" id="IPR035068">
    <property type="entry name" value="TldD/PmbA_N"/>
</dbReference>
<dbReference type="InterPro" id="IPR047657">
    <property type="entry name" value="PmbA"/>
</dbReference>
<dbReference type="GO" id="GO:0005829">
    <property type="term" value="C:cytosol"/>
    <property type="evidence" value="ECO:0007669"/>
    <property type="project" value="TreeGrafter"/>
</dbReference>
<evidence type="ECO:0000313" key="4">
    <source>
        <dbReference type="Proteomes" id="UP000247586"/>
    </source>
</evidence>
<reference evidence="3" key="1">
    <citation type="submission" date="2018-05" db="EMBL/GenBank/DDBJ databases">
        <title>Complete Genome Sequences of Extremely Thermoacidophilic, Metal-Mobilizing Type-Strain Members of the Archaeal Family Sulfolobaceae: Acidianus brierleyi DSM-1651T, Acidianus sulfidivorans DSM-18786T, Metallosphaera hakonensis DSM-7519T, and Metallosphaera prunae DSM-10039T.</title>
        <authorList>
            <person name="Counts J.A."/>
            <person name="Kelly R.M."/>
        </authorList>
    </citation>
    <scope>NUCLEOTIDE SEQUENCE [LARGE SCALE GENOMIC DNA]</scope>
    <source>
        <strain evidence="3">HO1-1</strain>
    </source>
</reference>